<dbReference type="InterPro" id="IPR015077">
    <property type="entry name" value="DUF1858"/>
</dbReference>
<dbReference type="OrthoDB" id="15017at2"/>
<evidence type="ECO:0000259" key="1">
    <source>
        <dbReference type="Pfam" id="PF08984"/>
    </source>
</evidence>
<dbReference type="RefSeq" id="WP_091348183.1">
    <property type="nucleotide sequence ID" value="NZ_FOIF01000002.1"/>
</dbReference>
<dbReference type="AlphaFoldDB" id="A0A1H9YBU7"/>
<accession>A0A1H9YBU7</accession>
<gene>
    <name evidence="2" type="ORF">SAMN03080614_100288</name>
</gene>
<dbReference type="PANTHER" id="PTHR39341">
    <property type="entry name" value="BSL7085 PROTEIN"/>
    <property type="match status" value="1"/>
</dbReference>
<proteinExistence type="predicted"/>
<organism evidence="2 3">
    <name type="scientific">Anaerobranca gottschalkii DSM 13577</name>
    <dbReference type="NCBI Taxonomy" id="1120990"/>
    <lineage>
        <taxon>Bacteria</taxon>
        <taxon>Bacillati</taxon>
        <taxon>Bacillota</taxon>
        <taxon>Clostridia</taxon>
        <taxon>Eubacteriales</taxon>
        <taxon>Proteinivoracaceae</taxon>
        <taxon>Anaerobranca</taxon>
    </lineage>
</organism>
<dbReference type="PANTHER" id="PTHR39341:SF1">
    <property type="entry name" value="DUF1858 DOMAIN-CONTAINING PROTEIN"/>
    <property type="match status" value="1"/>
</dbReference>
<reference evidence="3" key="1">
    <citation type="submission" date="2016-10" db="EMBL/GenBank/DDBJ databases">
        <authorList>
            <person name="Varghese N."/>
            <person name="Submissions S."/>
        </authorList>
    </citation>
    <scope>NUCLEOTIDE SEQUENCE [LARGE SCALE GENOMIC DNA]</scope>
    <source>
        <strain evidence="3">DSM 13577</strain>
    </source>
</reference>
<evidence type="ECO:0000313" key="2">
    <source>
        <dbReference type="EMBL" id="SES66333.1"/>
    </source>
</evidence>
<dbReference type="STRING" id="1120990.SAMN03080614_100288"/>
<dbReference type="Gene3D" id="1.10.3910.10">
    <property type="entry name" value="SP0561-like"/>
    <property type="match status" value="1"/>
</dbReference>
<dbReference type="SUPFAM" id="SSF140683">
    <property type="entry name" value="SP0561-like"/>
    <property type="match status" value="1"/>
</dbReference>
<dbReference type="EMBL" id="FOIF01000002">
    <property type="protein sequence ID" value="SES66333.1"/>
    <property type="molecule type" value="Genomic_DNA"/>
</dbReference>
<sequence length="64" mass="7077">MITKEMTIREVLQKDPRTADVFMKYGMHCLGCPSATGESVAQAAMVHGIDVEKLIKELNEVIAQ</sequence>
<dbReference type="Proteomes" id="UP000243819">
    <property type="component" value="Unassembled WGS sequence"/>
</dbReference>
<name>A0A1H9YBU7_9FIRM</name>
<protein>
    <submittedName>
        <fullName evidence="2">Hybrid cluster protein-associated redox disulfide domain-containing protein</fullName>
    </submittedName>
</protein>
<dbReference type="InterPro" id="IPR023883">
    <property type="entry name" value="CHP03980_redox-disulphide"/>
</dbReference>
<dbReference type="InterPro" id="IPR038062">
    <property type="entry name" value="ScdA-like_N_sf"/>
</dbReference>
<keyword evidence="3" id="KW-1185">Reference proteome</keyword>
<dbReference type="Pfam" id="PF08984">
    <property type="entry name" value="DUF1858"/>
    <property type="match status" value="1"/>
</dbReference>
<feature type="domain" description="DUF1858" evidence="1">
    <location>
        <begin position="2"/>
        <end position="55"/>
    </location>
</feature>
<evidence type="ECO:0000313" key="3">
    <source>
        <dbReference type="Proteomes" id="UP000243819"/>
    </source>
</evidence>
<dbReference type="NCBIfam" id="TIGR03980">
    <property type="entry name" value="prismane_assoc"/>
    <property type="match status" value="1"/>
</dbReference>